<proteinExistence type="inferred from homology"/>
<dbReference type="RefSeq" id="WP_201916701.1">
    <property type="nucleotide sequence ID" value="NZ_JAERQG010000001.1"/>
</dbReference>
<dbReference type="InterPro" id="IPR050445">
    <property type="entry name" value="Bact_polysacc_biosynth/exp"/>
</dbReference>
<evidence type="ECO:0000256" key="5">
    <source>
        <dbReference type="ARBA" id="ARBA00022475"/>
    </source>
</evidence>
<evidence type="ECO:0000256" key="8">
    <source>
        <dbReference type="ARBA" id="ARBA00022692"/>
    </source>
</evidence>
<feature type="transmembrane region" description="Helical" evidence="17">
    <location>
        <begin position="41"/>
        <end position="59"/>
    </location>
</feature>
<keyword evidence="12 17" id="KW-1133">Transmembrane helix</keyword>
<dbReference type="EC" id="2.7.10.2" evidence="4"/>
<evidence type="ECO:0000256" key="2">
    <source>
        <dbReference type="ARBA" id="ARBA00007316"/>
    </source>
</evidence>
<reference evidence="21" key="1">
    <citation type="submission" date="2021-01" db="EMBL/GenBank/DDBJ databases">
        <title>Marivirga sp. nov., isolated from intertidal surface sediments.</title>
        <authorList>
            <person name="Zhang M."/>
        </authorList>
    </citation>
    <scope>NUCLEOTIDE SEQUENCE</scope>
    <source>
        <strain evidence="21">SM1354</strain>
    </source>
</reference>
<evidence type="ECO:0000256" key="7">
    <source>
        <dbReference type="ARBA" id="ARBA00022679"/>
    </source>
</evidence>
<dbReference type="AlphaFoldDB" id="A0A937DFK2"/>
<comment type="catalytic activity">
    <reaction evidence="15">
        <text>L-tyrosyl-[protein] + ATP = O-phospho-L-tyrosyl-[protein] + ADP + H(+)</text>
        <dbReference type="Rhea" id="RHEA:10596"/>
        <dbReference type="Rhea" id="RHEA-COMP:10136"/>
        <dbReference type="Rhea" id="RHEA-COMP:20101"/>
        <dbReference type="ChEBI" id="CHEBI:15378"/>
        <dbReference type="ChEBI" id="CHEBI:30616"/>
        <dbReference type="ChEBI" id="CHEBI:46858"/>
        <dbReference type="ChEBI" id="CHEBI:61978"/>
        <dbReference type="ChEBI" id="CHEBI:456216"/>
        <dbReference type="EC" id="2.7.10.2"/>
    </reaction>
</comment>
<comment type="caution">
    <text evidence="21">The sequence shown here is derived from an EMBL/GenBank/DDBJ whole genome shotgun (WGS) entry which is preliminary data.</text>
</comment>
<comment type="similarity">
    <text evidence="2">Belongs to the CpsD/CapB family.</text>
</comment>
<dbReference type="Proteomes" id="UP000642920">
    <property type="component" value="Unassembled WGS sequence"/>
</dbReference>
<keyword evidence="10" id="KW-0418">Kinase</keyword>
<dbReference type="InterPro" id="IPR025669">
    <property type="entry name" value="AAA_dom"/>
</dbReference>
<dbReference type="PANTHER" id="PTHR32309:SF13">
    <property type="entry name" value="FERRIC ENTEROBACTIN TRANSPORT PROTEIN FEPE"/>
    <property type="match status" value="1"/>
</dbReference>
<evidence type="ECO:0000256" key="15">
    <source>
        <dbReference type="ARBA" id="ARBA00051245"/>
    </source>
</evidence>
<dbReference type="FunFam" id="3.40.50.300:FF:000527">
    <property type="entry name" value="Tyrosine-protein kinase etk"/>
    <property type="match status" value="1"/>
</dbReference>
<dbReference type="NCBIfam" id="TIGR01007">
    <property type="entry name" value="eps_fam"/>
    <property type="match status" value="1"/>
</dbReference>
<evidence type="ECO:0000256" key="17">
    <source>
        <dbReference type="SAM" id="Phobius"/>
    </source>
</evidence>
<dbReference type="GO" id="GO:0005886">
    <property type="term" value="C:plasma membrane"/>
    <property type="evidence" value="ECO:0007669"/>
    <property type="project" value="UniProtKB-SubCell"/>
</dbReference>
<organism evidence="21 22">
    <name type="scientific">Marivirga atlantica</name>
    <dbReference type="NCBI Taxonomy" id="1548457"/>
    <lineage>
        <taxon>Bacteria</taxon>
        <taxon>Pseudomonadati</taxon>
        <taxon>Bacteroidota</taxon>
        <taxon>Cytophagia</taxon>
        <taxon>Cytophagales</taxon>
        <taxon>Marivirgaceae</taxon>
        <taxon>Marivirga</taxon>
    </lineage>
</organism>
<evidence type="ECO:0000256" key="4">
    <source>
        <dbReference type="ARBA" id="ARBA00011903"/>
    </source>
</evidence>
<dbReference type="GO" id="GO:0005524">
    <property type="term" value="F:ATP binding"/>
    <property type="evidence" value="ECO:0007669"/>
    <property type="project" value="UniProtKB-KW"/>
</dbReference>
<dbReference type="CDD" id="cd05387">
    <property type="entry name" value="BY-kinase"/>
    <property type="match status" value="1"/>
</dbReference>
<evidence type="ECO:0000256" key="11">
    <source>
        <dbReference type="ARBA" id="ARBA00022840"/>
    </source>
</evidence>
<gene>
    <name evidence="21" type="ORF">JKP34_00765</name>
</gene>
<dbReference type="SUPFAM" id="SSF52540">
    <property type="entry name" value="P-loop containing nucleoside triphosphate hydrolases"/>
    <property type="match status" value="1"/>
</dbReference>
<evidence type="ECO:0000256" key="10">
    <source>
        <dbReference type="ARBA" id="ARBA00022777"/>
    </source>
</evidence>
<keyword evidence="13 17" id="KW-0472">Membrane</keyword>
<evidence type="ECO:0000256" key="16">
    <source>
        <dbReference type="SAM" id="Coils"/>
    </source>
</evidence>
<sequence>MSERPSRYQRNLNLESSPQQANDLSDAFDLSKFFILLKKSLIWFVLFITICVAAVFLYLRYTNVKYQSTAELKLNKRSEASLFGFPTVSEESSNLNSLSGEVELIRSKLFLKEVVKQLPLDVTYELIGRFKNEERYKYIPFLLSYETECVNSTSFFVEIVDQNNFRISNDPESEKWISGSFGKPVRFNGCNYLLKKTGNFFADQTMFISIKNEEQVLDYLESKLQVAPENLNANTIRIAFEDYNPYKVQDIVQTISELYTDYSREQKNKANQLKITFLNTQLSEIESVLENYESYIESFTLKNKTSNPSRDLNEVIDQIINIDSTIYSIKYQKTNLQELKNNLQQDSINKLIIFNGTFNDQINKLITEYRDVADRLALAEMRYKGESQVIDEAKRELNLIDDRLKQAIAYSFETLDKQLERANQRKGNLISTFNELPAKSNELNQKMRFYSIYEELYLSLMQKKTEFQIAKAGTLAEVVILTPANYPRSSIGPSPKTLYIGSVILGVILCFVFLILRYLLYDQIISLTELERITRLPIVGTINRVRSGLAKKSGVLVFDKPRSQISENFRALRTGLNFMGMNKKEQVIAVTSSVSGEGKTFIAVNLAAVLSLSNKKVIILDLDMRKPRTQYAFNIEKNDEGISAILSGNASWEACVQKTQNENLHLIPSGVIPPNPAELLESEYFEQLISSLKDSYDIIILDTPPIGLVSDGIIALKHSNQSLYIVRSDYSKRGFIRDLHRNVELNQLKNISIVFNAAKNNKGGYGYYQDYYDESSKSLSNLKKIFNIG</sequence>
<dbReference type="GO" id="GO:0004715">
    <property type="term" value="F:non-membrane spanning protein tyrosine kinase activity"/>
    <property type="evidence" value="ECO:0007669"/>
    <property type="project" value="UniProtKB-EC"/>
</dbReference>
<comment type="subcellular location">
    <subcellularLocation>
        <location evidence="1">Cell inner membrane</location>
        <topology evidence="1">Multi-pass membrane protein</topology>
    </subcellularLocation>
</comment>
<protein>
    <recommendedName>
        <fullName evidence="4">non-specific protein-tyrosine kinase</fullName>
        <ecNumber evidence="4">2.7.10.2</ecNumber>
    </recommendedName>
</protein>
<keyword evidence="6" id="KW-0997">Cell inner membrane</keyword>
<evidence type="ECO:0000313" key="21">
    <source>
        <dbReference type="EMBL" id="MBL0763758.1"/>
    </source>
</evidence>
<comment type="similarity">
    <text evidence="3">Belongs to the etk/wzc family.</text>
</comment>
<dbReference type="InterPro" id="IPR003856">
    <property type="entry name" value="LPS_length_determ_N"/>
</dbReference>
<dbReference type="PANTHER" id="PTHR32309">
    <property type="entry name" value="TYROSINE-PROTEIN KINASE"/>
    <property type="match status" value="1"/>
</dbReference>
<evidence type="ECO:0000256" key="13">
    <source>
        <dbReference type="ARBA" id="ARBA00023136"/>
    </source>
</evidence>
<dbReference type="Pfam" id="PF02706">
    <property type="entry name" value="Wzz"/>
    <property type="match status" value="1"/>
</dbReference>
<evidence type="ECO:0000259" key="19">
    <source>
        <dbReference type="Pfam" id="PF13614"/>
    </source>
</evidence>
<keyword evidence="7 21" id="KW-0808">Transferase</keyword>
<keyword evidence="8 17" id="KW-0812">Transmembrane</keyword>
<evidence type="ECO:0000259" key="18">
    <source>
        <dbReference type="Pfam" id="PF02706"/>
    </source>
</evidence>
<keyword evidence="14" id="KW-0829">Tyrosine-protein kinase</keyword>
<keyword evidence="22" id="KW-1185">Reference proteome</keyword>
<dbReference type="InterPro" id="IPR032807">
    <property type="entry name" value="GNVR"/>
</dbReference>
<dbReference type="Gene3D" id="3.40.50.300">
    <property type="entry name" value="P-loop containing nucleotide triphosphate hydrolases"/>
    <property type="match status" value="1"/>
</dbReference>
<evidence type="ECO:0000256" key="1">
    <source>
        <dbReference type="ARBA" id="ARBA00004429"/>
    </source>
</evidence>
<dbReference type="EMBL" id="JAERQG010000001">
    <property type="protein sequence ID" value="MBL0763758.1"/>
    <property type="molecule type" value="Genomic_DNA"/>
</dbReference>
<keyword evidence="11" id="KW-0067">ATP-binding</keyword>
<feature type="domain" description="AAA" evidence="19">
    <location>
        <begin position="586"/>
        <end position="744"/>
    </location>
</feature>
<dbReference type="Pfam" id="PF13614">
    <property type="entry name" value="AAA_31"/>
    <property type="match status" value="1"/>
</dbReference>
<evidence type="ECO:0000256" key="12">
    <source>
        <dbReference type="ARBA" id="ARBA00022989"/>
    </source>
</evidence>
<feature type="transmembrane region" description="Helical" evidence="17">
    <location>
        <begin position="498"/>
        <end position="520"/>
    </location>
</feature>
<keyword evidence="16" id="KW-0175">Coiled coil</keyword>
<dbReference type="InterPro" id="IPR027417">
    <property type="entry name" value="P-loop_NTPase"/>
</dbReference>
<dbReference type="Pfam" id="PF13807">
    <property type="entry name" value="GNVR"/>
    <property type="match status" value="1"/>
</dbReference>
<feature type="coiled-coil region" evidence="16">
    <location>
        <begin position="376"/>
        <end position="410"/>
    </location>
</feature>
<accession>A0A937DFK2</accession>
<evidence type="ECO:0000256" key="14">
    <source>
        <dbReference type="ARBA" id="ARBA00023137"/>
    </source>
</evidence>
<keyword evidence="9" id="KW-0547">Nucleotide-binding</keyword>
<evidence type="ECO:0000256" key="9">
    <source>
        <dbReference type="ARBA" id="ARBA00022741"/>
    </source>
</evidence>
<evidence type="ECO:0000313" key="22">
    <source>
        <dbReference type="Proteomes" id="UP000642920"/>
    </source>
</evidence>
<feature type="domain" description="Polysaccharide chain length determinant N-terminal" evidence="18">
    <location>
        <begin position="27"/>
        <end position="118"/>
    </location>
</feature>
<evidence type="ECO:0000256" key="6">
    <source>
        <dbReference type="ARBA" id="ARBA00022519"/>
    </source>
</evidence>
<feature type="domain" description="Tyrosine-protein kinase G-rich" evidence="20">
    <location>
        <begin position="451"/>
        <end position="518"/>
    </location>
</feature>
<keyword evidence="5" id="KW-1003">Cell membrane</keyword>
<dbReference type="GO" id="GO:0042802">
    <property type="term" value="F:identical protein binding"/>
    <property type="evidence" value="ECO:0007669"/>
    <property type="project" value="UniProtKB-ARBA"/>
</dbReference>
<evidence type="ECO:0000256" key="3">
    <source>
        <dbReference type="ARBA" id="ARBA00008883"/>
    </source>
</evidence>
<name>A0A937DFK2_9BACT</name>
<evidence type="ECO:0000259" key="20">
    <source>
        <dbReference type="Pfam" id="PF13807"/>
    </source>
</evidence>
<dbReference type="InterPro" id="IPR005702">
    <property type="entry name" value="Wzc-like_C"/>
</dbReference>